<name>A0A926EJD0_9FIRM</name>
<evidence type="ECO:0000313" key="1">
    <source>
        <dbReference type="EMBL" id="MBC8581479.1"/>
    </source>
</evidence>
<comment type="caution">
    <text evidence="1">The sequence shown here is derived from an EMBL/GenBank/DDBJ whole genome shotgun (WGS) entry which is preliminary data.</text>
</comment>
<proteinExistence type="predicted"/>
<reference evidence="1" key="1">
    <citation type="submission" date="2020-08" db="EMBL/GenBank/DDBJ databases">
        <title>Genome public.</title>
        <authorList>
            <person name="Liu C."/>
            <person name="Sun Q."/>
        </authorList>
    </citation>
    <scope>NUCLEOTIDE SEQUENCE</scope>
    <source>
        <strain evidence="1">NSJ-12</strain>
    </source>
</reference>
<evidence type="ECO:0000313" key="2">
    <source>
        <dbReference type="Proteomes" id="UP000655830"/>
    </source>
</evidence>
<dbReference type="EMBL" id="JACRSY010000055">
    <property type="protein sequence ID" value="MBC8581479.1"/>
    <property type="molecule type" value="Genomic_DNA"/>
</dbReference>
<dbReference type="Pfam" id="PF04860">
    <property type="entry name" value="Phage_portal"/>
    <property type="match status" value="1"/>
</dbReference>
<protein>
    <submittedName>
        <fullName evidence="1">Phage portal protein</fullName>
    </submittedName>
</protein>
<sequence>MEIYSVINRLHKKSNSEEICKLFTMSSKIINGTASEQDQAEFIKNCILPIITAFAIALNKSLLLETEKSEGYYFAFDCKEQLKGDIEKLFRAYQIAIQANILQIDEVRYELDYKPLGFNYVKLGLQDVLLDPKTGQIYTPNMNAIANLNNMSQMKGGEDNESGD</sequence>
<dbReference type="InterPro" id="IPR006944">
    <property type="entry name" value="Phage/GTA_portal"/>
</dbReference>
<dbReference type="RefSeq" id="WP_249334426.1">
    <property type="nucleotide sequence ID" value="NZ_JACRSY010000055.1"/>
</dbReference>
<gene>
    <name evidence="1" type="ORF">H8718_18515</name>
</gene>
<keyword evidence="2" id="KW-1185">Reference proteome</keyword>
<organism evidence="1 2">
    <name type="scientific">Zhenhengia yiwuensis</name>
    <dbReference type="NCBI Taxonomy" id="2763666"/>
    <lineage>
        <taxon>Bacteria</taxon>
        <taxon>Bacillati</taxon>
        <taxon>Bacillota</taxon>
        <taxon>Clostridia</taxon>
        <taxon>Lachnospirales</taxon>
        <taxon>Lachnospiraceae</taxon>
        <taxon>Zhenhengia</taxon>
    </lineage>
</organism>
<accession>A0A926EJD0</accession>
<dbReference type="Proteomes" id="UP000655830">
    <property type="component" value="Unassembled WGS sequence"/>
</dbReference>
<dbReference type="AlphaFoldDB" id="A0A926EJD0"/>